<keyword evidence="4 8" id="KW-1133">Transmembrane helix</keyword>
<evidence type="ECO:0000259" key="9">
    <source>
        <dbReference type="Pfam" id="PF01618"/>
    </source>
</evidence>
<keyword evidence="6" id="KW-0653">Protein transport</keyword>
<comment type="subcellular location">
    <subcellularLocation>
        <location evidence="1">Cell membrane</location>
        <topology evidence="1">Multi-pass membrane protein</topology>
    </subcellularLocation>
    <subcellularLocation>
        <location evidence="6">Membrane</location>
        <topology evidence="6">Multi-pass membrane protein</topology>
    </subcellularLocation>
</comment>
<dbReference type="EMBL" id="JACHGH010000012">
    <property type="protein sequence ID" value="MBB6454809.1"/>
    <property type="molecule type" value="Genomic_DNA"/>
</dbReference>
<keyword evidence="2" id="KW-1003">Cell membrane</keyword>
<feature type="transmembrane region" description="Helical" evidence="8">
    <location>
        <begin position="12"/>
        <end position="35"/>
    </location>
</feature>
<dbReference type="SUPFAM" id="SSF58104">
    <property type="entry name" value="Methyl-accepting chemotaxis protein (MCP) signaling domain"/>
    <property type="match status" value="1"/>
</dbReference>
<dbReference type="Pfam" id="PF01618">
    <property type="entry name" value="MotA_ExbB"/>
    <property type="match status" value="1"/>
</dbReference>
<evidence type="ECO:0000256" key="8">
    <source>
        <dbReference type="SAM" id="Phobius"/>
    </source>
</evidence>
<dbReference type="SUPFAM" id="SSF58113">
    <property type="entry name" value="Apolipoprotein A-I"/>
    <property type="match status" value="1"/>
</dbReference>
<evidence type="ECO:0000313" key="10">
    <source>
        <dbReference type="EMBL" id="MBB6454809.1"/>
    </source>
</evidence>
<evidence type="ECO:0000256" key="4">
    <source>
        <dbReference type="ARBA" id="ARBA00022989"/>
    </source>
</evidence>
<keyword evidence="6" id="KW-0813">Transport</keyword>
<keyword evidence="11" id="KW-1185">Reference proteome</keyword>
<evidence type="ECO:0000256" key="7">
    <source>
        <dbReference type="SAM" id="Coils"/>
    </source>
</evidence>
<keyword evidence="5 8" id="KW-0472">Membrane</keyword>
<accession>A0A841Q884</accession>
<protein>
    <submittedName>
        <fullName evidence="10">Biopolymer transport protein ExbB/TolQ</fullName>
    </submittedName>
</protein>
<dbReference type="Proteomes" id="UP000581688">
    <property type="component" value="Unassembled WGS sequence"/>
</dbReference>
<dbReference type="InterPro" id="IPR002898">
    <property type="entry name" value="MotA_ExbB_proton_chnl"/>
</dbReference>
<feature type="coiled-coil region" evidence="7">
    <location>
        <begin position="402"/>
        <end position="457"/>
    </location>
</feature>
<evidence type="ECO:0000256" key="6">
    <source>
        <dbReference type="RuleBase" id="RU004057"/>
    </source>
</evidence>
<evidence type="ECO:0000313" key="11">
    <source>
        <dbReference type="Proteomes" id="UP000581688"/>
    </source>
</evidence>
<comment type="similarity">
    <text evidence="6">Belongs to the exbB/tolQ family.</text>
</comment>
<dbReference type="AlphaFoldDB" id="A0A841Q884"/>
<comment type="caution">
    <text evidence="10">The sequence shown here is derived from an EMBL/GenBank/DDBJ whole genome shotgun (WGS) entry which is preliminary data.</text>
</comment>
<keyword evidence="7" id="KW-0175">Coiled coil</keyword>
<evidence type="ECO:0000256" key="1">
    <source>
        <dbReference type="ARBA" id="ARBA00004651"/>
    </source>
</evidence>
<organism evidence="10 11">
    <name type="scientific">Salirhabdus euzebyi</name>
    <dbReference type="NCBI Taxonomy" id="394506"/>
    <lineage>
        <taxon>Bacteria</taxon>
        <taxon>Bacillati</taxon>
        <taxon>Bacillota</taxon>
        <taxon>Bacilli</taxon>
        <taxon>Bacillales</taxon>
        <taxon>Bacillaceae</taxon>
        <taxon>Salirhabdus</taxon>
    </lineage>
</organism>
<dbReference type="GO" id="GO:0015031">
    <property type="term" value="P:protein transport"/>
    <property type="evidence" value="ECO:0007669"/>
    <property type="project" value="UniProtKB-KW"/>
</dbReference>
<sequence>MFDLLPANNEFARYIIIITFLFLLFVSFRVIYLNLSLFNYLKKQLDTTERNPENSRFWKNLKEQYDLENRGKNDHIDVQAFVESYMSNYTTSQQSKSILSNINRIHSAGSTVILIGVLGTFVGLISALYGLDLNGEEMQSSIQNVLDGIYTAFYTSVFGIAASLIITYVHKNWDTKHLLLRLTLRAENLLQTHAKNTWESRMIDSLDSVKIAITDMHSSLAELDDFSQAMESASGNMVTFNEKFERSANILYETFENMEKVGENFNRRMDVLNKQFDTFVNQMEKQEASLKTIDERIRGVSDHISLFIEKATKNIHDLTEENKNYLQGVEMKLDDSFRNMSGFYTDSLRQLTKMVDTMSELEHKNEAFIANVGKATETMKEVLKDRTFDQLAHVTRNFSENVMLLENHFQRLQDHYDRMEKEKKEFMSFYQQQREELVRMREEIHNLSSNNEGVRRQFEDIKFVFEQADKSNRELIQQSYELTRDVKDSLKQNSQEQANQMKQVMYDFHNQINDAFRNLDNILGKNLANSIDKFEQYVSSTNQAIERQFNSVNEFVNNSMQSSNREVLNAVGDIRNRIDQWDQQMKQSVRNRSQRENRD</sequence>
<evidence type="ECO:0000256" key="5">
    <source>
        <dbReference type="ARBA" id="ARBA00023136"/>
    </source>
</evidence>
<proteinExistence type="inferred from homology"/>
<evidence type="ECO:0000256" key="2">
    <source>
        <dbReference type="ARBA" id="ARBA00022475"/>
    </source>
</evidence>
<feature type="transmembrane region" description="Helical" evidence="8">
    <location>
        <begin position="105"/>
        <end position="129"/>
    </location>
</feature>
<feature type="transmembrane region" description="Helical" evidence="8">
    <location>
        <begin position="149"/>
        <end position="169"/>
    </location>
</feature>
<dbReference type="GO" id="GO:0005886">
    <property type="term" value="C:plasma membrane"/>
    <property type="evidence" value="ECO:0007669"/>
    <property type="project" value="UniProtKB-SubCell"/>
</dbReference>
<gene>
    <name evidence="10" type="ORF">HNQ94_003298</name>
</gene>
<keyword evidence="3 8" id="KW-0812">Transmembrane</keyword>
<evidence type="ECO:0000256" key="3">
    <source>
        <dbReference type="ARBA" id="ARBA00022692"/>
    </source>
</evidence>
<reference evidence="10 11" key="1">
    <citation type="submission" date="2020-08" db="EMBL/GenBank/DDBJ databases">
        <title>Genomic Encyclopedia of Type Strains, Phase IV (KMG-IV): sequencing the most valuable type-strain genomes for metagenomic binning, comparative biology and taxonomic classification.</title>
        <authorList>
            <person name="Goeker M."/>
        </authorList>
    </citation>
    <scope>NUCLEOTIDE SEQUENCE [LARGE SCALE GENOMIC DNA]</scope>
    <source>
        <strain evidence="10 11">DSM 19612</strain>
    </source>
</reference>
<name>A0A841Q884_9BACI</name>
<feature type="domain" description="MotA/TolQ/ExbB proton channel" evidence="9">
    <location>
        <begin position="90"/>
        <end position="171"/>
    </location>
</feature>
<dbReference type="Gene3D" id="1.20.120.20">
    <property type="entry name" value="Apolipoprotein"/>
    <property type="match status" value="1"/>
</dbReference>
<dbReference type="RefSeq" id="WP_174497356.1">
    <property type="nucleotide sequence ID" value="NZ_CADDWK010000014.1"/>
</dbReference>